<dbReference type="RefSeq" id="XP_016990887.1">
    <property type="nucleotide sequence ID" value="XM_017135398.1"/>
</dbReference>
<accession>A0A6P4FMA7</accession>
<protein>
    <submittedName>
        <fullName evidence="2">Uncharacterized protein LOC108052877</fullName>
    </submittedName>
</protein>
<feature type="compositionally biased region" description="Polar residues" evidence="1">
    <location>
        <begin position="26"/>
        <end position="44"/>
    </location>
</feature>
<feature type="region of interest" description="Disordered" evidence="1">
    <location>
        <begin position="24"/>
        <end position="54"/>
    </location>
</feature>
<sequence length="144" mass="15496">MVGMGRGLMPVDLNAELKNRLKRSTHATVSNLRKSATTADATRGTSDEVDNPQRNLAQILRNVSKENSTPKHDDAVNLVRNLATLGQPRSAATSEDAAGNCASASEGESSGGREIEAIIKNSAVARRRRQQQQSQQQQPHQPDG</sequence>
<dbReference type="OrthoDB" id="28894at2759"/>
<name>A0A6P4FMA7_DRORH</name>
<gene>
    <name evidence="2" type="primary">LOC108052877</name>
</gene>
<dbReference type="AlphaFoldDB" id="A0A6P4FMA7"/>
<evidence type="ECO:0000313" key="2">
    <source>
        <dbReference type="RefSeq" id="XP_016990887.1"/>
    </source>
</evidence>
<feature type="region of interest" description="Disordered" evidence="1">
    <location>
        <begin position="87"/>
        <end position="144"/>
    </location>
</feature>
<evidence type="ECO:0000256" key="1">
    <source>
        <dbReference type="SAM" id="MobiDB-lite"/>
    </source>
</evidence>
<feature type="compositionally biased region" description="Low complexity" evidence="1">
    <location>
        <begin position="97"/>
        <end position="108"/>
    </location>
</feature>
<reference evidence="2" key="1">
    <citation type="submission" date="2025-08" db="UniProtKB">
        <authorList>
            <consortium name="RefSeq"/>
        </authorList>
    </citation>
    <scope>IDENTIFICATION</scope>
</reference>
<organism evidence="2">
    <name type="scientific">Drosophila rhopaloa</name>
    <name type="common">Fruit fly</name>
    <dbReference type="NCBI Taxonomy" id="1041015"/>
    <lineage>
        <taxon>Eukaryota</taxon>
        <taxon>Metazoa</taxon>
        <taxon>Ecdysozoa</taxon>
        <taxon>Arthropoda</taxon>
        <taxon>Hexapoda</taxon>
        <taxon>Insecta</taxon>
        <taxon>Pterygota</taxon>
        <taxon>Neoptera</taxon>
        <taxon>Endopterygota</taxon>
        <taxon>Diptera</taxon>
        <taxon>Brachycera</taxon>
        <taxon>Muscomorpha</taxon>
        <taxon>Ephydroidea</taxon>
        <taxon>Drosophilidae</taxon>
        <taxon>Drosophila</taxon>
        <taxon>Sophophora</taxon>
    </lineage>
</organism>
<proteinExistence type="predicted"/>